<proteinExistence type="predicted"/>
<dbReference type="EMBL" id="AP018203">
    <property type="protein sequence ID" value="BAY53274.1"/>
    <property type="molecule type" value="Genomic_DNA"/>
</dbReference>
<accession>A0A1Z4J934</accession>
<keyword evidence="1" id="KW-0223">Dioxygenase</keyword>
<dbReference type="GO" id="GO:0051213">
    <property type="term" value="F:dioxygenase activity"/>
    <property type="evidence" value="ECO:0007669"/>
    <property type="project" value="UniProtKB-KW"/>
</dbReference>
<dbReference type="PANTHER" id="PTHR36423:SF2">
    <property type="entry name" value="AFR070WP"/>
    <property type="match status" value="1"/>
</dbReference>
<organism evidence="1 2">
    <name type="scientific">Leptolyngbya boryana NIES-2135</name>
    <dbReference type="NCBI Taxonomy" id="1973484"/>
    <lineage>
        <taxon>Bacteria</taxon>
        <taxon>Bacillati</taxon>
        <taxon>Cyanobacteriota</taxon>
        <taxon>Cyanophyceae</taxon>
        <taxon>Leptolyngbyales</taxon>
        <taxon>Leptolyngbyaceae</taxon>
        <taxon>Leptolyngbya group</taxon>
        <taxon>Leptolyngbya</taxon>
    </lineage>
</organism>
<protein>
    <submittedName>
        <fullName evidence="1">DOPA-dioxygenase-like protein</fullName>
    </submittedName>
</protein>
<dbReference type="AlphaFoldDB" id="A0A1Z4J934"/>
<keyword evidence="1" id="KW-0560">Oxidoreductase</keyword>
<name>A0A1Z4J934_LEPBY</name>
<dbReference type="InterPro" id="IPR014980">
    <property type="entry name" value="DOPA_dioxygen"/>
</dbReference>
<evidence type="ECO:0000313" key="1">
    <source>
        <dbReference type="EMBL" id="BAY53274.1"/>
    </source>
</evidence>
<gene>
    <name evidence="1" type="ORF">NIES2135_00760</name>
</gene>
<dbReference type="Gene3D" id="3.30.70.1240">
    <property type="entry name" value="DOPA-like domains"/>
    <property type="match status" value="1"/>
</dbReference>
<dbReference type="Proteomes" id="UP000217895">
    <property type="component" value="Chromosome"/>
</dbReference>
<dbReference type="SUPFAM" id="SSF143410">
    <property type="entry name" value="DOPA-like"/>
    <property type="match status" value="1"/>
</dbReference>
<dbReference type="InterPro" id="IPR023389">
    <property type="entry name" value="DOPA-like_sf"/>
</dbReference>
<dbReference type="Pfam" id="PF08883">
    <property type="entry name" value="DOPA_dioxygen"/>
    <property type="match status" value="1"/>
</dbReference>
<reference evidence="1 2" key="1">
    <citation type="submission" date="2017-06" db="EMBL/GenBank/DDBJ databases">
        <title>Genome sequencing of cyanobaciteial culture collection at National Institute for Environmental Studies (NIES).</title>
        <authorList>
            <person name="Hirose Y."/>
            <person name="Shimura Y."/>
            <person name="Fujisawa T."/>
            <person name="Nakamura Y."/>
            <person name="Kawachi M."/>
        </authorList>
    </citation>
    <scope>NUCLEOTIDE SEQUENCE [LARGE SCALE GENOMIC DNA]</scope>
    <source>
        <strain evidence="1 2">NIES-2135</strain>
    </source>
</reference>
<dbReference type="PIRSF" id="PIRSF028139">
    <property type="entry name" value="DOPA-diox_rel_Mll2280"/>
    <property type="match status" value="1"/>
</dbReference>
<keyword evidence="2" id="KW-1185">Reference proteome</keyword>
<dbReference type="PANTHER" id="PTHR36423">
    <property type="entry name" value="AFR070WP"/>
    <property type="match status" value="1"/>
</dbReference>
<sequence length="113" mass="12976">MTEIKDFHAHVYFNPESREAAARVRQGLRDRFEVQLGRWHDANVGPHPQSMYQVLFAPEQFGEIVSWLMLNREGLDILVHPTTGDDVADHTAHALWLGKKLALNIETLRKMTS</sequence>
<evidence type="ECO:0000313" key="2">
    <source>
        <dbReference type="Proteomes" id="UP000217895"/>
    </source>
</evidence>